<dbReference type="PROSITE" id="PS50887">
    <property type="entry name" value="GGDEF"/>
    <property type="match status" value="1"/>
</dbReference>
<evidence type="ECO:0000259" key="3">
    <source>
        <dbReference type="PROSITE" id="PS50887"/>
    </source>
</evidence>
<evidence type="ECO:0000313" key="4">
    <source>
        <dbReference type="EMBL" id="QCL97844.1"/>
    </source>
</evidence>
<accession>A0A4D7Z4J3</accession>
<dbReference type="PANTHER" id="PTHR44757">
    <property type="entry name" value="DIGUANYLATE CYCLASE DGCP"/>
    <property type="match status" value="1"/>
</dbReference>
<feature type="domain" description="GGDEF" evidence="3">
    <location>
        <begin position="331"/>
        <end position="461"/>
    </location>
</feature>
<dbReference type="InterPro" id="IPR000160">
    <property type="entry name" value="GGDEF_dom"/>
</dbReference>
<dbReference type="Pfam" id="PF00990">
    <property type="entry name" value="GGDEF"/>
    <property type="match status" value="1"/>
</dbReference>
<proteinExistence type="predicted"/>
<name>A0A4D7Z4J3_AGRTU</name>
<keyword evidence="4" id="KW-0614">Plasmid</keyword>
<dbReference type="NCBIfam" id="TIGR00254">
    <property type="entry name" value="GGDEF"/>
    <property type="match status" value="1"/>
</dbReference>
<dbReference type="PANTHER" id="PTHR44757:SF2">
    <property type="entry name" value="BIOFILM ARCHITECTURE MAINTENANCE PROTEIN MBAA"/>
    <property type="match status" value="1"/>
</dbReference>
<keyword evidence="1" id="KW-0472">Membrane</keyword>
<organism evidence="4 5">
    <name type="scientific">Agrobacterium tumefaciens</name>
    <dbReference type="NCBI Taxonomy" id="358"/>
    <lineage>
        <taxon>Bacteria</taxon>
        <taxon>Pseudomonadati</taxon>
        <taxon>Pseudomonadota</taxon>
        <taxon>Alphaproteobacteria</taxon>
        <taxon>Hyphomicrobiales</taxon>
        <taxon>Rhizobiaceae</taxon>
        <taxon>Rhizobium/Agrobacterium group</taxon>
        <taxon>Agrobacterium</taxon>
        <taxon>Agrobacterium tumefaciens complex</taxon>
    </lineage>
</organism>
<dbReference type="SUPFAM" id="SSF141868">
    <property type="entry name" value="EAL domain-like"/>
    <property type="match status" value="1"/>
</dbReference>
<dbReference type="PROSITE" id="PS50883">
    <property type="entry name" value="EAL"/>
    <property type="match status" value="1"/>
</dbReference>
<evidence type="ECO:0000256" key="1">
    <source>
        <dbReference type="SAM" id="Phobius"/>
    </source>
</evidence>
<dbReference type="RefSeq" id="WP_137006182.1">
    <property type="nucleotide sequence ID" value="NZ_CP039924.1"/>
</dbReference>
<dbReference type="InterPro" id="IPR007892">
    <property type="entry name" value="CHASE4"/>
</dbReference>
<sequence>MLTLLRSKWFWKFSLPVMVSTAICGLLLLSLYWAAAASDVIAVARQREVVALTVSKLKSSIAHDQESVTVWDDAVSNSIARNRDWMNTNLGVWMSTYFGHDAAVVLAADLNPIYQFVVDPDDARISGGLPVAYLPMAKRLKERLVAGDEDGTSGKVLSIGEADIVYVGSRPAIVSVKPIVSDTGDIEQQPGQQNLHVAVRFLDGDLAATVGQEYQFPNLRFTLHHPTDPRFSYLALRSRSGQVVGYFEWQPFKPGQRVLEATIPAIAFAFLAIFSAASVGGNALWRRSSRLQASREQLQYQAAHDGLTGLANRSEFNARVATVARNAKEGEEHAVLFIDLDRFKEVNDSLGHPTGDKLISLVAARLTGILPDALVARIGGDEFTVLVAINEFLQAEHVAKTIVDELRAPFEIDGTHVAIGASVGLALRRGVFDANEAIRQADIALYHAKAAGRNTYAIFGDHMDELLRKRRALEADLRKAVNDRAQIETFYQPVFSAGEGALCSLEALARWNHPELGYISPEQFIPLAEECGLIHEIGAIVLEDACSILAQFSNVDMALNASVLELCSPAYPLAVISALERWQIPAHRLEIEITESAAIGQDGRSERNIAAMRAVGVRFAIDDFGTGYSSFSRVQKIEVDRIKIDKSFIEEIQKSDSRALVLAMINIARAKGLKITAEGVETKAQRDILINMGCHHLQGFLLSRPLPADATRALLSAAPGTTLNLQDYADVSKLERHHLRPKGF</sequence>
<keyword evidence="1" id="KW-0812">Transmembrane</keyword>
<dbReference type="InterPro" id="IPR043128">
    <property type="entry name" value="Rev_trsase/Diguanyl_cyclase"/>
</dbReference>
<keyword evidence="1" id="KW-1133">Transmembrane helix</keyword>
<dbReference type="AlphaFoldDB" id="A0A4D7Z4J3"/>
<dbReference type="Pfam" id="PF05228">
    <property type="entry name" value="CHASE4"/>
    <property type="match status" value="1"/>
</dbReference>
<dbReference type="InterPro" id="IPR001633">
    <property type="entry name" value="EAL_dom"/>
</dbReference>
<dbReference type="CDD" id="cd01949">
    <property type="entry name" value="GGDEF"/>
    <property type="match status" value="1"/>
</dbReference>
<dbReference type="InterPro" id="IPR052155">
    <property type="entry name" value="Biofilm_reg_signaling"/>
</dbReference>
<gene>
    <name evidence="4" type="ORF">CFBP7129_27035</name>
</gene>
<feature type="transmembrane region" description="Helical" evidence="1">
    <location>
        <begin position="263"/>
        <end position="285"/>
    </location>
</feature>
<feature type="domain" description="EAL" evidence="2">
    <location>
        <begin position="470"/>
        <end position="719"/>
    </location>
</feature>
<dbReference type="Gene3D" id="3.30.70.270">
    <property type="match status" value="1"/>
</dbReference>
<evidence type="ECO:0000313" key="5">
    <source>
        <dbReference type="Proteomes" id="UP000298649"/>
    </source>
</evidence>
<dbReference type="Proteomes" id="UP000298649">
    <property type="component" value="Plasmid pAtCFBP7129a"/>
</dbReference>
<evidence type="ECO:0000259" key="2">
    <source>
        <dbReference type="PROSITE" id="PS50883"/>
    </source>
</evidence>
<reference evidence="4 5" key="1">
    <citation type="submission" date="2019-04" db="EMBL/GenBank/DDBJ databases">
        <title>Complete genome sequence of Agrobacterium tumefaciens CFBP7129.</title>
        <authorList>
            <person name="Haryono M."/>
            <person name="Lin Y.-C."/>
            <person name="Lai E.-M."/>
            <person name="Kuo C.-H."/>
        </authorList>
    </citation>
    <scope>NUCLEOTIDE SEQUENCE [LARGE SCALE GENOMIC DNA]</scope>
    <source>
        <strain evidence="4 5">CFBP7129</strain>
        <plasmid evidence="5">patcfbp7129a</plasmid>
    </source>
</reference>
<geneLocation type="plasmid" evidence="5">
    <name>patcfbp7129a</name>
</geneLocation>
<dbReference type="InterPro" id="IPR029787">
    <property type="entry name" value="Nucleotide_cyclase"/>
</dbReference>
<dbReference type="SMART" id="SM00052">
    <property type="entry name" value="EAL"/>
    <property type="match status" value="1"/>
</dbReference>
<dbReference type="SMART" id="SM00267">
    <property type="entry name" value="GGDEF"/>
    <property type="match status" value="1"/>
</dbReference>
<dbReference type="SUPFAM" id="SSF55073">
    <property type="entry name" value="Nucleotide cyclase"/>
    <property type="match status" value="1"/>
</dbReference>
<protein>
    <submittedName>
        <fullName evidence="4">Bifunctional diguanylate cyclase/phosphodiesterase</fullName>
    </submittedName>
</protein>
<dbReference type="CDD" id="cd01948">
    <property type="entry name" value="EAL"/>
    <property type="match status" value="1"/>
</dbReference>
<dbReference type="InterPro" id="IPR035919">
    <property type="entry name" value="EAL_sf"/>
</dbReference>
<dbReference type="Pfam" id="PF00563">
    <property type="entry name" value="EAL"/>
    <property type="match status" value="1"/>
</dbReference>
<dbReference type="Gene3D" id="3.20.20.450">
    <property type="entry name" value="EAL domain"/>
    <property type="match status" value="1"/>
</dbReference>
<dbReference type="EMBL" id="CP039924">
    <property type="protein sequence ID" value="QCL97844.1"/>
    <property type="molecule type" value="Genomic_DNA"/>
</dbReference>